<feature type="transmembrane region" description="Helical" evidence="1">
    <location>
        <begin position="112"/>
        <end position="133"/>
    </location>
</feature>
<evidence type="ECO:0000256" key="1">
    <source>
        <dbReference type="SAM" id="Phobius"/>
    </source>
</evidence>
<reference evidence="3" key="1">
    <citation type="journal article" date="2014" name="Genome Announc.">
        <title>Complete Genome Sequence of Campylobacter iguaniorum Strain 1485ET, Isolated from a Bearded Dragon (Pogona vitticeps).</title>
        <authorList>
            <person name="Gilbert M.J."/>
            <person name="Miller W.G."/>
            <person name="Yee E."/>
            <person name="Kik M."/>
            <person name="Wagenaar J.A."/>
            <person name="Duim B."/>
        </authorList>
    </citation>
    <scope>NUCLEOTIDE SEQUENCE [LARGE SCALE GENOMIC DNA]</scope>
    <source>
        <strain evidence="3">1485E</strain>
    </source>
</reference>
<dbReference type="RefSeq" id="WP_038453467.1">
    <property type="nucleotide sequence ID" value="NZ_CP009043.1"/>
</dbReference>
<organism evidence="2 3">
    <name type="scientific">Campylobacter iguaniorum</name>
    <dbReference type="NCBI Taxonomy" id="1244531"/>
    <lineage>
        <taxon>Bacteria</taxon>
        <taxon>Pseudomonadati</taxon>
        <taxon>Campylobacterota</taxon>
        <taxon>Epsilonproteobacteria</taxon>
        <taxon>Campylobacterales</taxon>
        <taxon>Campylobacteraceae</taxon>
        <taxon>Campylobacter</taxon>
    </lineage>
</organism>
<dbReference type="AlphaFoldDB" id="A0A076FAB9"/>
<dbReference type="PATRIC" id="fig|1244531.5.peg.562"/>
<sequence length="275" mass="30798">MSNLLLITKIDIKESFRSKWFLLYLLIFAGLIAVFFVTGVVDSRVAGFSGLTRMLLLFIQICIIILPIFILITTVRSISSDREAGALEYLLSFPVSLKEYYFGKALGRAFTVLLPIVLALIFSVIISIIKGVSVTWDLFFYYTGLLVVLGFVFLSFGFLISSSIKSGEFGLGVAFLFWLFLLAFLDLALIGLMMQSAINENIIYSIAIINPLQVFRIAAMSMFDPNLAVIGPAAYFILDSFGKVSFILYSLIYPIILGSFCLYFGYYLFSKRDLV</sequence>
<dbReference type="GO" id="GO:0140359">
    <property type="term" value="F:ABC-type transporter activity"/>
    <property type="evidence" value="ECO:0007669"/>
    <property type="project" value="InterPro"/>
</dbReference>
<keyword evidence="1" id="KW-1133">Transmembrane helix</keyword>
<evidence type="ECO:0000313" key="2">
    <source>
        <dbReference type="EMBL" id="AII14417.1"/>
    </source>
</evidence>
<evidence type="ECO:0000313" key="3">
    <source>
        <dbReference type="Proteomes" id="UP000028486"/>
    </source>
</evidence>
<gene>
    <name evidence="2" type="primary">nosY</name>
    <name evidence="2" type="ORF">CIG1485E_0552</name>
</gene>
<dbReference type="EMBL" id="CP009043">
    <property type="protein sequence ID" value="AII14417.1"/>
    <property type="molecule type" value="Genomic_DNA"/>
</dbReference>
<accession>A0A076FAB9</accession>
<dbReference type="GO" id="GO:0005886">
    <property type="term" value="C:plasma membrane"/>
    <property type="evidence" value="ECO:0007669"/>
    <property type="project" value="UniProtKB-SubCell"/>
</dbReference>
<dbReference type="HOGENOM" id="CLU_071765_1_0_7"/>
<feature type="transmembrane region" description="Helical" evidence="1">
    <location>
        <begin position="214"/>
        <end position="238"/>
    </location>
</feature>
<feature type="transmembrane region" description="Helical" evidence="1">
    <location>
        <begin position="53"/>
        <end position="72"/>
    </location>
</feature>
<dbReference type="KEGG" id="caj:CIG1485E_0552"/>
<dbReference type="Proteomes" id="UP000028486">
    <property type="component" value="Chromosome"/>
</dbReference>
<feature type="transmembrane region" description="Helical" evidence="1">
    <location>
        <begin position="250"/>
        <end position="269"/>
    </location>
</feature>
<dbReference type="PANTHER" id="PTHR43471">
    <property type="entry name" value="ABC TRANSPORTER PERMEASE"/>
    <property type="match status" value="1"/>
</dbReference>
<feature type="transmembrane region" description="Helical" evidence="1">
    <location>
        <begin position="21"/>
        <end position="41"/>
    </location>
</feature>
<feature type="transmembrane region" description="Helical" evidence="1">
    <location>
        <begin position="139"/>
        <end position="160"/>
    </location>
</feature>
<dbReference type="Pfam" id="PF12679">
    <property type="entry name" value="ABC2_membrane_2"/>
    <property type="match status" value="1"/>
</dbReference>
<dbReference type="OrthoDB" id="5333425at2"/>
<dbReference type="STRING" id="1244531.CIG2463D_0552"/>
<protein>
    <submittedName>
        <fullName evidence="2">Copper ABC transporter NosDFY, putative permease protein NosY</fullName>
    </submittedName>
</protein>
<name>A0A076FAB9_9BACT</name>
<dbReference type="PANTHER" id="PTHR43471:SF1">
    <property type="entry name" value="ABC TRANSPORTER PERMEASE PROTEIN NOSY-RELATED"/>
    <property type="match status" value="1"/>
</dbReference>
<feature type="transmembrane region" description="Helical" evidence="1">
    <location>
        <begin position="172"/>
        <end position="194"/>
    </location>
</feature>
<keyword evidence="1" id="KW-0812">Transmembrane</keyword>
<keyword evidence="1" id="KW-0472">Membrane</keyword>
<keyword evidence="3" id="KW-1185">Reference proteome</keyword>
<proteinExistence type="predicted"/>
<dbReference type="eggNOG" id="COG1277">
    <property type="taxonomic scope" value="Bacteria"/>
</dbReference>